<name>A0AAV2NTH0_9HYME</name>
<dbReference type="EMBL" id="OZ034827">
    <property type="protein sequence ID" value="CAL1683104.1"/>
    <property type="molecule type" value="Genomic_DNA"/>
</dbReference>
<proteinExistence type="predicted"/>
<evidence type="ECO:0000313" key="2">
    <source>
        <dbReference type="Proteomes" id="UP001497644"/>
    </source>
</evidence>
<protein>
    <submittedName>
        <fullName evidence="1">Uncharacterized protein</fullName>
    </submittedName>
</protein>
<gene>
    <name evidence="1" type="ORF">LPLAT_LOCUS8903</name>
</gene>
<reference evidence="1" key="1">
    <citation type="submission" date="2024-04" db="EMBL/GenBank/DDBJ databases">
        <authorList>
            <consortium name="Molecular Ecology Group"/>
        </authorList>
    </citation>
    <scope>NUCLEOTIDE SEQUENCE</scope>
</reference>
<sequence length="82" mass="9565">MALLQPYTKPKRTNLSLRSSKRYKYCGAFVAALRLVHLALRNATVNLYNVMKYSLPRRFKRLFSRDGLAVALQKSDIQYEQL</sequence>
<accession>A0AAV2NTH0</accession>
<dbReference type="Proteomes" id="UP001497644">
    <property type="component" value="Chromosome 4"/>
</dbReference>
<dbReference type="AlphaFoldDB" id="A0AAV2NTH0"/>
<keyword evidence="2" id="KW-1185">Reference proteome</keyword>
<evidence type="ECO:0000313" key="1">
    <source>
        <dbReference type="EMBL" id="CAL1683104.1"/>
    </source>
</evidence>
<organism evidence="1 2">
    <name type="scientific">Lasius platythorax</name>
    <dbReference type="NCBI Taxonomy" id="488582"/>
    <lineage>
        <taxon>Eukaryota</taxon>
        <taxon>Metazoa</taxon>
        <taxon>Ecdysozoa</taxon>
        <taxon>Arthropoda</taxon>
        <taxon>Hexapoda</taxon>
        <taxon>Insecta</taxon>
        <taxon>Pterygota</taxon>
        <taxon>Neoptera</taxon>
        <taxon>Endopterygota</taxon>
        <taxon>Hymenoptera</taxon>
        <taxon>Apocrita</taxon>
        <taxon>Aculeata</taxon>
        <taxon>Formicoidea</taxon>
        <taxon>Formicidae</taxon>
        <taxon>Formicinae</taxon>
        <taxon>Lasius</taxon>
        <taxon>Lasius</taxon>
    </lineage>
</organism>